<dbReference type="STRING" id="1903181.BTN85_1781"/>
<comment type="caution">
    <text evidence="7">The sequence shown here is derived from an EMBL/GenBank/DDBJ whole genome shotgun (WGS) entry which is preliminary data.</text>
</comment>
<evidence type="ECO:0000256" key="3">
    <source>
        <dbReference type="ARBA" id="ARBA00022723"/>
    </source>
</evidence>
<keyword evidence="2" id="KW-0813">Transport</keyword>
<comment type="similarity">
    <text evidence="1">Belongs to the desulfoferrodoxin family.</text>
</comment>
<evidence type="ECO:0000313" key="7">
    <source>
        <dbReference type="EMBL" id="OKY77135.1"/>
    </source>
</evidence>
<dbReference type="InterPro" id="IPR002742">
    <property type="entry name" value="Desulfoferrodoxin_Fe-bd_dom"/>
</dbReference>
<gene>
    <name evidence="7" type="ORF">BTN85_1781</name>
</gene>
<protein>
    <submittedName>
        <fullName evidence="7">Desulfoferredoxin</fullName>
    </submittedName>
</protein>
<evidence type="ECO:0000256" key="4">
    <source>
        <dbReference type="ARBA" id="ARBA00022982"/>
    </source>
</evidence>
<evidence type="ECO:0000313" key="8">
    <source>
        <dbReference type="Proteomes" id="UP000185744"/>
    </source>
</evidence>
<keyword evidence="5" id="KW-0408">Iron</keyword>
<keyword evidence="3" id="KW-0479">Metal-binding</keyword>
<reference evidence="7" key="1">
    <citation type="submission" date="2016-12" db="EMBL/GenBank/DDBJ databases">
        <title>Discovery of methanogenic haloarchaea.</title>
        <authorList>
            <person name="Sorokin D.Y."/>
            <person name="Makarova K.S."/>
            <person name="Abbas B."/>
            <person name="Ferrer M."/>
            <person name="Golyshin P.N."/>
        </authorList>
    </citation>
    <scope>NUCLEOTIDE SEQUENCE [LARGE SCALE GENOMIC DNA]</scope>
    <source>
        <strain evidence="7">HMET1</strain>
    </source>
</reference>
<dbReference type="GO" id="GO:0005506">
    <property type="term" value="F:iron ion binding"/>
    <property type="evidence" value="ECO:0007669"/>
    <property type="project" value="InterPro"/>
</dbReference>
<sequence length="127" mass="14722">MEESCDKDILCGVNKPSTEDVEKMDDLEKKHAVIINAPDKVKKGKLFEVEVKVGEYMEHPNKPTHFIEWLELYAGDTFLSRLNLTPQYSHYIMKTSIKLDHSHPLKAWAKCNLHGLWEGKKEIKVED</sequence>
<dbReference type="EMBL" id="MSDW01000002">
    <property type="protein sequence ID" value="OKY77135.1"/>
    <property type="molecule type" value="Genomic_DNA"/>
</dbReference>
<keyword evidence="8" id="KW-1185">Reference proteome</keyword>
<proteinExistence type="inferred from homology"/>
<name>A0A1Q6DRY2_METT1</name>
<dbReference type="InterPro" id="IPR051233">
    <property type="entry name" value="Desulfoferrodoxin_SOR"/>
</dbReference>
<dbReference type="NCBIfam" id="TIGR00332">
    <property type="entry name" value="neela_ferrous"/>
    <property type="match status" value="1"/>
</dbReference>
<dbReference type="Proteomes" id="UP000185744">
    <property type="component" value="Unassembled WGS sequence"/>
</dbReference>
<accession>A0A1Q6DRY2</accession>
<feature type="domain" description="Desulfoferrodoxin ferrous iron-binding" evidence="6">
    <location>
        <begin position="24"/>
        <end position="119"/>
    </location>
</feature>
<organism evidence="7 8">
    <name type="scientific">Methanohalarchaeum thermophilum</name>
    <dbReference type="NCBI Taxonomy" id="1903181"/>
    <lineage>
        <taxon>Archaea</taxon>
        <taxon>Methanobacteriati</taxon>
        <taxon>Methanobacteriota</taxon>
        <taxon>Methanonatronarchaeia</taxon>
        <taxon>Methanonatronarchaeales</taxon>
        <taxon>Methanonatronarchaeaceae</taxon>
        <taxon>Candidatus Methanohalarchaeum</taxon>
    </lineage>
</organism>
<dbReference type="Gene3D" id="2.60.40.730">
    <property type="entry name" value="SOR catalytic domain"/>
    <property type="match status" value="1"/>
</dbReference>
<dbReference type="InterPro" id="IPR036073">
    <property type="entry name" value="Desulfoferrodoxin_Fe-bd_dom_sf"/>
</dbReference>
<evidence type="ECO:0000256" key="1">
    <source>
        <dbReference type="ARBA" id="ARBA00005941"/>
    </source>
</evidence>
<dbReference type="InParanoid" id="A0A1Q6DRY2"/>
<dbReference type="GO" id="GO:0016491">
    <property type="term" value="F:oxidoreductase activity"/>
    <property type="evidence" value="ECO:0007669"/>
    <property type="project" value="InterPro"/>
</dbReference>
<dbReference type="PANTHER" id="PTHR36541:SF1">
    <property type="entry name" value="SUPEROXIDE REDUCTASE-RELATED"/>
    <property type="match status" value="1"/>
</dbReference>
<evidence type="ECO:0000259" key="6">
    <source>
        <dbReference type="Pfam" id="PF01880"/>
    </source>
</evidence>
<keyword evidence="4" id="KW-0249">Electron transport</keyword>
<evidence type="ECO:0000256" key="2">
    <source>
        <dbReference type="ARBA" id="ARBA00022448"/>
    </source>
</evidence>
<dbReference type="PANTHER" id="PTHR36541">
    <property type="entry name" value="SUPEROXIDE REDUCTASE-RELATED"/>
    <property type="match status" value="1"/>
</dbReference>
<dbReference type="Pfam" id="PF01880">
    <property type="entry name" value="Desulfoferrodox"/>
    <property type="match status" value="1"/>
</dbReference>
<dbReference type="SUPFAM" id="SSF49367">
    <property type="entry name" value="Superoxide reductase-like"/>
    <property type="match status" value="1"/>
</dbReference>
<evidence type="ECO:0000256" key="5">
    <source>
        <dbReference type="ARBA" id="ARBA00023004"/>
    </source>
</evidence>
<dbReference type="AlphaFoldDB" id="A0A1Q6DRY2"/>